<name>A0A917PNS1_9MICO</name>
<dbReference type="Gene3D" id="1.10.10.60">
    <property type="entry name" value="Homeodomain-like"/>
    <property type="match status" value="1"/>
</dbReference>
<dbReference type="GO" id="GO:0043565">
    <property type="term" value="F:sequence-specific DNA binding"/>
    <property type="evidence" value="ECO:0007669"/>
    <property type="project" value="InterPro"/>
</dbReference>
<evidence type="ECO:0000256" key="1">
    <source>
        <dbReference type="ARBA" id="ARBA00023015"/>
    </source>
</evidence>
<dbReference type="RefSeq" id="WP_188743849.1">
    <property type="nucleotide sequence ID" value="NZ_BAABFW010000040.1"/>
</dbReference>
<feature type="domain" description="HTH araC/xylS-type" evidence="4">
    <location>
        <begin position="48"/>
        <end position="148"/>
    </location>
</feature>
<keyword evidence="3" id="KW-0804">Transcription</keyword>
<keyword evidence="2" id="KW-0238">DNA-binding</keyword>
<protein>
    <recommendedName>
        <fullName evidence="4">HTH araC/xylS-type domain-containing protein</fullName>
    </recommendedName>
</protein>
<dbReference type="SUPFAM" id="SSF46689">
    <property type="entry name" value="Homeodomain-like"/>
    <property type="match status" value="1"/>
</dbReference>
<dbReference type="PANTHER" id="PTHR46796">
    <property type="entry name" value="HTH-TYPE TRANSCRIPTIONAL ACTIVATOR RHAS-RELATED"/>
    <property type="match status" value="1"/>
</dbReference>
<dbReference type="PANTHER" id="PTHR46796:SF12">
    <property type="entry name" value="HTH-TYPE DNA-BINDING TRANSCRIPTIONAL ACTIVATOR EUTR"/>
    <property type="match status" value="1"/>
</dbReference>
<proteinExistence type="predicted"/>
<dbReference type="InterPro" id="IPR018060">
    <property type="entry name" value="HTH_AraC"/>
</dbReference>
<reference evidence="5" key="2">
    <citation type="submission" date="2020-09" db="EMBL/GenBank/DDBJ databases">
        <authorList>
            <person name="Sun Q."/>
            <person name="Zhou Y."/>
        </authorList>
    </citation>
    <scope>NUCLEOTIDE SEQUENCE</scope>
    <source>
        <strain evidence="5">CGMCC 1.8984</strain>
    </source>
</reference>
<dbReference type="InterPro" id="IPR050204">
    <property type="entry name" value="AraC_XylS_family_regulators"/>
</dbReference>
<dbReference type="PROSITE" id="PS01124">
    <property type="entry name" value="HTH_ARAC_FAMILY_2"/>
    <property type="match status" value="1"/>
</dbReference>
<dbReference type="EMBL" id="BMMD01000015">
    <property type="protein sequence ID" value="GGJ86296.1"/>
    <property type="molecule type" value="Genomic_DNA"/>
</dbReference>
<accession>A0A917PNS1</accession>
<dbReference type="SMART" id="SM00342">
    <property type="entry name" value="HTH_ARAC"/>
    <property type="match status" value="1"/>
</dbReference>
<gene>
    <name evidence="5" type="ORF">GCM10011372_25850</name>
</gene>
<keyword evidence="6" id="KW-1185">Reference proteome</keyword>
<reference evidence="5" key="1">
    <citation type="journal article" date="2014" name="Int. J. Syst. Evol. Microbiol.">
        <title>Complete genome sequence of Corynebacterium casei LMG S-19264T (=DSM 44701T), isolated from a smear-ripened cheese.</title>
        <authorList>
            <consortium name="US DOE Joint Genome Institute (JGI-PGF)"/>
            <person name="Walter F."/>
            <person name="Albersmeier A."/>
            <person name="Kalinowski J."/>
            <person name="Ruckert C."/>
        </authorList>
    </citation>
    <scope>NUCLEOTIDE SEQUENCE</scope>
    <source>
        <strain evidence="5">CGMCC 1.8984</strain>
    </source>
</reference>
<evidence type="ECO:0000259" key="4">
    <source>
        <dbReference type="PROSITE" id="PS01124"/>
    </source>
</evidence>
<evidence type="ECO:0000313" key="5">
    <source>
        <dbReference type="EMBL" id="GGJ86296.1"/>
    </source>
</evidence>
<sequence>MHATPDLFSHPMIAAANFHQLATAFLCAFPTNWLEAGEGRSGGSTVVRLAIDFMSAHVAEPITMTDVANAAFVSTRGLHAAFTRERGETPMQYLRRVRLDAVRADLLAGGADVTVAVVARRWGFAHLPRFAERYRRAFGERPSETLRR</sequence>
<dbReference type="InterPro" id="IPR009057">
    <property type="entry name" value="Homeodomain-like_sf"/>
</dbReference>
<dbReference type="Proteomes" id="UP000636956">
    <property type="component" value="Unassembled WGS sequence"/>
</dbReference>
<evidence type="ECO:0000256" key="3">
    <source>
        <dbReference type="ARBA" id="ARBA00023163"/>
    </source>
</evidence>
<dbReference type="AlphaFoldDB" id="A0A917PNS1"/>
<organism evidence="5 6">
    <name type="scientific">Agromyces bauzanensis</name>
    <dbReference type="NCBI Taxonomy" id="1308924"/>
    <lineage>
        <taxon>Bacteria</taxon>
        <taxon>Bacillati</taxon>
        <taxon>Actinomycetota</taxon>
        <taxon>Actinomycetes</taxon>
        <taxon>Micrococcales</taxon>
        <taxon>Microbacteriaceae</taxon>
        <taxon>Agromyces</taxon>
    </lineage>
</organism>
<evidence type="ECO:0000256" key="2">
    <source>
        <dbReference type="ARBA" id="ARBA00023125"/>
    </source>
</evidence>
<dbReference type="GO" id="GO:0003700">
    <property type="term" value="F:DNA-binding transcription factor activity"/>
    <property type="evidence" value="ECO:0007669"/>
    <property type="project" value="InterPro"/>
</dbReference>
<keyword evidence="1" id="KW-0805">Transcription regulation</keyword>
<comment type="caution">
    <text evidence="5">The sequence shown here is derived from an EMBL/GenBank/DDBJ whole genome shotgun (WGS) entry which is preliminary data.</text>
</comment>
<dbReference type="Pfam" id="PF12833">
    <property type="entry name" value="HTH_18"/>
    <property type="match status" value="1"/>
</dbReference>
<evidence type="ECO:0000313" key="6">
    <source>
        <dbReference type="Proteomes" id="UP000636956"/>
    </source>
</evidence>